<dbReference type="Proteomes" id="UP001432401">
    <property type="component" value="Unassembled WGS sequence"/>
</dbReference>
<evidence type="ECO:0000313" key="2">
    <source>
        <dbReference type="Proteomes" id="UP001432401"/>
    </source>
</evidence>
<dbReference type="SUPFAM" id="SSF56784">
    <property type="entry name" value="HAD-like"/>
    <property type="match status" value="1"/>
</dbReference>
<dbReference type="SFLD" id="SFLDG01129">
    <property type="entry name" value="C1.5:_HAD__Beta-PGM__Phosphata"/>
    <property type="match status" value="1"/>
</dbReference>
<proteinExistence type="predicted"/>
<protein>
    <submittedName>
        <fullName evidence="1">HAD hydrolase-like protein</fullName>
    </submittedName>
</protein>
<gene>
    <name evidence="1" type="ORF">ABUK86_31275</name>
</gene>
<dbReference type="PANTHER" id="PTHR43434:SF1">
    <property type="entry name" value="PHOSPHOGLYCOLATE PHOSPHATASE"/>
    <property type="match status" value="1"/>
</dbReference>
<organism evidence="1 2">
    <name type="scientific">Nocardiopsis tropica</name>
    <dbReference type="NCBI Taxonomy" id="109330"/>
    <lineage>
        <taxon>Bacteria</taxon>
        <taxon>Bacillati</taxon>
        <taxon>Actinomycetota</taxon>
        <taxon>Actinomycetes</taxon>
        <taxon>Streptosporangiales</taxon>
        <taxon>Nocardiopsidaceae</taxon>
        <taxon>Nocardiopsis</taxon>
    </lineage>
</organism>
<dbReference type="Pfam" id="PF13419">
    <property type="entry name" value="HAD_2"/>
    <property type="match status" value="1"/>
</dbReference>
<reference evidence="1 2" key="1">
    <citation type="submission" date="2024-06" db="EMBL/GenBank/DDBJ databases">
        <authorList>
            <person name="Bataeva Y.V."/>
            <person name="Grigorian L.N."/>
            <person name="Solomentsev V.I."/>
        </authorList>
    </citation>
    <scope>NUCLEOTIDE SEQUENCE [LARGE SCALE GENOMIC DNA]</scope>
    <source>
        <strain evidence="2">SCPM-O-B-12605 (RCAM04882)</strain>
    </source>
</reference>
<dbReference type="InterPro" id="IPR023198">
    <property type="entry name" value="PGP-like_dom2"/>
</dbReference>
<accession>A0ABV2A4J9</accession>
<dbReference type="EMBL" id="JBEQNB010000026">
    <property type="protein sequence ID" value="MES0838285.1"/>
    <property type="molecule type" value="Genomic_DNA"/>
</dbReference>
<keyword evidence="2" id="KW-1185">Reference proteome</keyword>
<comment type="caution">
    <text evidence="1">The sequence shown here is derived from an EMBL/GenBank/DDBJ whole genome shotgun (WGS) entry which is preliminary data.</text>
</comment>
<dbReference type="InterPro" id="IPR023214">
    <property type="entry name" value="HAD_sf"/>
</dbReference>
<dbReference type="RefSeq" id="WP_352987069.1">
    <property type="nucleotide sequence ID" value="NZ_JBEQNB010000026.1"/>
</dbReference>
<evidence type="ECO:0000313" key="1">
    <source>
        <dbReference type="EMBL" id="MES0838285.1"/>
    </source>
</evidence>
<dbReference type="PANTHER" id="PTHR43434">
    <property type="entry name" value="PHOSPHOGLYCOLATE PHOSPHATASE"/>
    <property type="match status" value="1"/>
</dbReference>
<dbReference type="Gene3D" id="3.40.50.1000">
    <property type="entry name" value="HAD superfamily/HAD-like"/>
    <property type="match status" value="1"/>
</dbReference>
<dbReference type="InterPro" id="IPR036412">
    <property type="entry name" value="HAD-like_sf"/>
</dbReference>
<dbReference type="InterPro" id="IPR041492">
    <property type="entry name" value="HAD_2"/>
</dbReference>
<name>A0ABV2A4J9_9ACTN</name>
<dbReference type="SFLD" id="SFLDS00003">
    <property type="entry name" value="Haloacid_Dehalogenase"/>
    <property type="match status" value="1"/>
</dbReference>
<dbReference type="InterPro" id="IPR050155">
    <property type="entry name" value="HAD-like_hydrolase_sf"/>
</dbReference>
<sequence length="260" mass="28089">MDEKPIVERPPKLSTPSSPFGDMMSNHLFVLWDVDHTLLETRGVGRKVFAEAFEIATGQPMFAGMATALGHTEPVLLEETLHLNGILCPDDGLFERFVRAQVAAYRKHAEELCARGRVLPGAERTLEALSHQPNIIQSVLTGNTRGAAEVKLAAFGLDRWLDLDIGAYGDDDVNRSALVGFARQRSEAKLGEAFPDSDIILIGDTPRDVEAGHLAGVRVIGVASGASPVQELQSAGADYTIESLDEADIFDILSVLLRSS</sequence>
<dbReference type="Gene3D" id="1.10.150.240">
    <property type="entry name" value="Putative phosphatase, domain 2"/>
    <property type="match status" value="1"/>
</dbReference>